<feature type="transmembrane region" description="Helical" evidence="3">
    <location>
        <begin position="20"/>
        <end position="43"/>
    </location>
</feature>
<protein>
    <recommendedName>
        <fullName evidence="4">Capsule synthesis protein CapA domain-containing protein</fullName>
    </recommendedName>
</protein>
<dbReference type="Pfam" id="PF09587">
    <property type="entry name" value="PGA_cap"/>
    <property type="match status" value="1"/>
</dbReference>
<feature type="region of interest" description="Disordered" evidence="2">
    <location>
        <begin position="51"/>
        <end position="141"/>
    </location>
</feature>
<evidence type="ECO:0000259" key="4">
    <source>
        <dbReference type="SMART" id="SM00854"/>
    </source>
</evidence>
<organism evidence="5 6">
    <name type="scientific">Paenibacillus selenitireducens</name>
    <dbReference type="NCBI Taxonomy" id="1324314"/>
    <lineage>
        <taxon>Bacteria</taxon>
        <taxon>Bacillati</taxon>
        <taxon>Bacillota</taxon>
        <taxon>Bacilli</taxon>
        <taxon>Bacillales</taxon>
        <taxon>Paenibacillaceae</taxon>
        <taxon>Paenibacillus</taxon>
    </lineage>
</organism>
<sequence>MYITRSDAHRAKKTRKKRKIRMLLTVNLIMLAIIIGLGGLYLANQRSESPQEANAVQDTNAGTVAKPDDSPEGDGADQTGTEETVEPEDAATNHPAEDTETGTTSPATNEGAGANKEQPSSDKNGDGQDHPAVTKKPVTDNKIQAVLPEGDGLLFSFVGDIQMSGKVDEIMRKNGYDFPFQYAKSLFQKDDLTVANLETPITVGGLAETDKQFVFKSSPDSAAALHNAGIDVVTLANNHVLDQGVSGLKDTIQHLDSANVQHVGAGNNDDEAYTIKYVERKGKRVAILGFSRVVPKASWKAGPKNAGVAETYNSTKAVAQIKEARKQADIVIVMVHWGIEKAETPNQIQKQLAHEYVDAGADLVIGSHPHVLQGMEQYKGKWIAYSLGNFIFTRSTNPMTWETAVLQVTYNSDGSYALKLIPYHANLGQAVPMDEANGSKLLQRVSGLSQSMGAGIRNDGLVGTITR</sequence>
<dbReference type="PANTHER" id="PTHR33393:SF13">
    <property type="entry name" value="PGA BIOSYNTHESIS PROTEIN CAPA"/>
    <property type="match status" value="1"/>
</dbReference>
<dbReference type="STRING" id="1324314.BVG16_01840"/>
<keyword evidence="6" id="KW-1185">Reference proteome</keyword>
<keyword evidence="3" id="KW-0812">Transmembrane</keyword>
<dbReference type="SUPFAM" id="SSF56300">
    <property type="entry name" value="Metallo-dependent phosphatases"/>
    <property type="match status" value="1"/>
</dbReference>
<dbReference type="InterPro" id="IPR019079">
    <property type="entry name" value="Capsule_synth_CapA"/>
</dbReference>
<feature type="compositionally biased region" description="Basic and acidic residues" evidence="2">
    <location>
        <begin position="119"/>
        <end position="129"/>
    </location>
</feature>
<dbReference type="Proteomes" id="UP000190188">
    <property type="component" value="Unassembled WGS sequence"/>
</dbReference>
<comment type="caution">
    <text evidence="5">The sequence shown here is derived from an EMBL/GenBank/DDBJ whole genome shotgun (WGS) entry which is preliminary data.</text>
</comment>
<dbReference type="OrthoDB" id="9810906at2"/>
<evidence type="ECO:0000313" key="5">
    <source>
        <dbReference type="EMBL" id="OPA81104.1"/>
    </source>
</evidence>
<dbReference type="InterPro" id="IPR052169">
    <property type="entry name" value="CW_Biosynth-Accessory"/>
</dbReference>
<keyword evidence="3" id="KW-1133">Transmembrane helix</keyword>
<dbReference type="SMART" id="SM00854">
    <property type="entry name" value="PGA_cap"/>
    <property type="match status" value="1"/>
</dbReference>
<dbReference type="AlphaFoldDB" id="A0A1T2XMK8"/>
<accession>A0A1T2XMK8</accession>
<keyword evidence="3" id="KW-0472">Membrane</keyword>
<dbReference type="PANTHER" id="PTHR33393">
    <property type="entry name" value="POLYGLUTAMINE SYNTHESIS ACCESSORY PROTEIN RV0574C-RELATED"/>
    <property type="match status" value="1"/>
</dbReference>
<name>A0A1T2XMK8_9BACL</name>
<dbReference type="CDD" id="cd07381">
    <property type="entry name" value="MPP_CapA"/>
    <property type="match status" value="1"/>
</dbReference>
<feature type="compositionally biased region" description="Polar residues" evidence="2">
    <location>
        <begin position="51"/>
        <end position="62"/>
    </location>
</feature>
<evidence type="ECO:0000313" key="6">
    <source>
        <dbReference type="Proteomes" id="UP000190188"/>
    </source>
</evidence>
<reference evidence="5 6" key="1">
    <citation type="submission" date="2017-01" db="EMBL/GenBank/DDBJ databases">
        <title>Genome analysis of Paenibacillus selenitrireducens ES3-24.</title>
        <authorList>
            <person name="Xu D."/>
            <person name="Yao R."/>
            <person name="Zheng S."/>
        </authorList>
    </citation>
    <scope>NUCLEOTIDE SEQUENCE [LARGE SCALE GENOMIC DNA]</scope>
    <source>
        <strain evidence="5 6">ES3-24</strain>
    </source>
</reference>
<dbReference type="Gene3D" id="3.60.21.10">
    <property type="match status" value="1"/>
</dbReference>
<gene>
    <name evidence="5" type="ORF">BVG16_01840</name>
</gene>
<evidence type="ECO:0000256" key="2">
    <source>
        <dbReference type="SAM" id="MobiDB-lite"/>
    </source>
</evidence>
<comment type="similarity">
    <text evidence="1">Belongs to the CapA family.</text>
</comment>
<dbReference type="InterPro" id="IPR029052">
    <property type="entry name" value="Metallo-depent_PP-like"/>
</dbReference>
<proteinExistence type="inferred from homology"/>
<feature type="domain" description="Capsule synthesis protein CapA" evidence="4">
    <location>
        <begin position="154"/>
        <end position="394"/>
    </location>
</feature>
<evidence type="ECO:0000256" key="3">
    <source>
        <dbReference type="SAM" id="Phobius"/>
    </source>
</evidence>
<dbReference type="EMBL" id="MSZX01000001">
    <property type="protein sequence ID" value="OPA81104.1"/>
    <property type="molecule type" value="Genomic_DNA"/>
</dbReference>
<evidence type="ECO:0000256" key="1">
    <source>
        <dbReference type="ARBA" id="ARBA00005662"/>
    </source>
</evidence>
<dbReference type="RefSeq" id="WP_078496830.1">
    <property type="nucleotide sequence ID" value="NZ_MSZX01000001.1"/>
</dbReference>